<comment type="caution">
    <text evidence="3">The sequence shown here is derived from an EMBL/GenBank/DDBJ whole genome shotgun (WGS) entry which is preliminary data.</text>
</comment>
<dbReference type="EMBL" id="JAADJZ010000001">
    <property type="protein sequence ID" value="KAF2877869.1"/>
    <property type="molecule type" value="Genomic_DNA"/>
</dbReference>
<dbReference type="InterPro" id="IPR024655">
    <property type="entry name" value="Asl1_glyco_hydro_catalytic"/>
</dbReference>
<evidence type="ECO:0000313" key="3">
    <source>
        <dbReference type="EMBL" id="KAF2877869.1"/>
    </source>
</evidence>
<sequence>MLPLSTLLVALPLVLATTAPKRGLCHVPSDDHPTDDTIWTAAPNSPLTWYYNYKSEPSQAYASDHSLQFIPMLWGASATDTGTPFLDSVRAQRAAGRNISHVLGFNEPDGWHSVGGSDMPPALAASVWRAQLEPLRVDDGIKVGAPAVMGSPDGFIWLEQWFSECKGGCNPDFIPVHFYGDFEALANHIGQIMGTYPGLDVWVTEWAYPRKDLETTKGFFNTSTEWFDRMENITRYSYFGAFRSDVSNVGPNAAMLTEQGKLTDIGSWYLGGAATNNAPKEGGAGRAARFSGWALVVIGMGMWVWL</sequence>
<name>A0A7C8IET8_9PLEO</name>
<keyword evidence="3" id="KW-0378">Hydrolase</keyword>
<dbReference type="InterPro" id="IPR017853">
    <property type="entry name" value="GH"/>
</dbReference>
<proteinExistence type="predicted"/>
<dbReference type="Proteomes" id="UP000481861">
    <property type="component" value="Unassembled WGS sequence"/>
</dbReference>
<dbReference type="GO" id="GO:0009277">
    <property type="term" value="C:fungal-type cell wall"/>
    <property type="evidence" value="ECO:0007669"/>
    <property type="project" value="TreeGrafter"/>
</dbReference>
<dbReference type="SUPFAM" id="SSF51445">
    <property type="entry name" value="(Trans)glycosidases"/>
    <property type="match status" value="1"/>
</dbReference>
<gene>
    <name evidence="3" type="ORF">BDV95DRAFT_600568</name>
</gene>
<keyword evidence="4" id="KW-1185">Reference proteome</keyword>
<dbReference type="Gene3D" id="3.20.20.80">
    <property type="entry name" value="Glycosidases"/>
    <property type="match status" value="1"/>
</dbReference>
<feature type="domain" description="Asl1-like glycosyl hydrolase catalytic" evidence="2">
    <location>
        <begin position="33"/>
        <end position="269"/>
    </location>
</feature>
<keyword evidence="1" id="KW-0732">Signal</keyword>
<dbReference type="FunFam" id="3.20.20.80:FF:000207">
    <property type="entry name" value="Glycoside hydrolase family 128 protein"/>
    <property type="match status" value="1"/>
</dbReference>
<dbReference type="PANTHER" id="PTHR34154:SF3">
    <property type="entry name" value="ALKALI-SENSITIVE LINKAGE PROTEIN 1"/>
    <property type="match status" value="1"/>
</dbReference>
<dbReference type="GO" id="GO:0071966">
    <property type="term" value="P:fungal-type cell wall polysaccharide metabolic process"/>
    <property type="evidence" value="ECO:0007669"/>
    <property type="project" value="TreeGrafter"/>
</dbReference>
<organism evidence="3 4">
    <name type="scientific">Massariosphaeria phaeospora</name>
    <dbReference type="NCBI Taxonomy" id="100035"/>
    <lineage>
        <taxon>Eukaryota</taxon>
        <taxon>Fungi</taxon>
        <taxon>Dikarya</taxon>
        <taxon>Ascomycota</taxon>
        <taxon>Pezizomycotina</taxon>
        <taxon>Dothideomycetes</taxon>
        <taxon>Pleosporomycetidae</taxon>
        <taxon>Pleosporales</taxon>
        <taxon>Pleosporales incertae sedis</taxon>
        <taxon>Massariosphaeria</taxon>
    </lineage>
</organism>
<evidence type="ECO:0000313" key="4">
    <source>
        <dbReference type="Proteomes" id="UP000481861"/>
    </source>
</evidence>
<dbReference type="InterPro" id="IPR053183">
    <property type="entry name" value="ASL1"/>
</dbReference>
<evidence type="ECO:0000256" key="1">
    <source>
        <dbReference type="SAM" id="SignalP"/>
    </source>
</evidence>
<feature type="signal peptide" evidence="1">
    <location>
        <begin position="1"/>
        <end position="16"/>
    </location>
</feature>
<accession>A0A7C8IET8</accession>
<reference evidence="3 4" key="1">
    <citation type="submission" date="2020-01" db="EMBL/GenBank/DDBJ databases">
        <authorList>
            <consortium name="DOE Joint Genome Institute"/>
            <person name="Haridas S."/>
            <person name="Albert R."/>
            <person name="Binder M."/>
            <person name="Bloem J."/>
            <person name="Labutti K."/>
            <person name="Salamov A."/>
            <person name="Andreopoulos B."/>
            <person name="Baker S.E."/>
            <person name="Barry K."/>
            <person name="Bills G."/>
            <person name="Bluhm B.H."/>
            <person name="Cannon C."/>
            <person name="Castanera R."/>
            <person name="Culley D.E."/>
            <person name="Daum C."/>
            <person name="Ezra D."/>
            <person name="Gonzalez J.B."/>
            <person name="Henrissat B."/>
            <person name="Kuo A."/>
            <person name="Liang C."/>
            <person name="Lipzen A."/>
            <person name="Lutzoni F."/>
            <person name="Magnuson J."/>
            <person name="Mondo S."/>
            <person name="Nolan M."/>
            <person name="Ohm R."/>
            <person name="Pangilinan J."/>
            <person name="Park H.-J.H."/>
            <person name="Ramirez L."/>
            <person name="Alfaro M."/>
            <person name="Sun H."/>
            <person name="Tritt A."/>
            <person name="Yoshinaga Y."/>
            <person name="Zwiers L.-H.L."/>
            <person name="Turgeon B.G."/>
            <person name="Goodwin S.B."/>
            <person name="Spatafora J.W."/>
            <person name="Crous P.W."/>
            <person name="Grigoriev I.V."/>
        </authorList>
    </citation>
    <scope>NUCLEOTIDE SEQUENCE [LARGE SCALE GENOMIC DNA]</scope>
    <source>
        <strain evidence="3 4">CBS 611.86</strain>
    </source>
</reference>
<protein>
    <submittedName>
        <fullName evidence="3">Glycosyl hydrolase catalytic core-domain-containing protein</fullName>
    </submittedName>
</protein>
<dbReference type="OrthoDB" id="43654at2759"/>
<feature type="chain" id="PRO_5028893619" evidence="1">
    <location>
        <begin position="17"/>
        <end position="306"/>
    </location>
</feature>
<dbReference type="Pfam" id="PF11790">
    <property type="entry name" value="Glyco_hydro_cc"/>
    <property type="match status" value="1"/>
</dbReference>
<dbReference type="AlphaFoldDB" id="A0A7C8IET8"/>
<evidence type="ECO:0000259" key="2">
    <source>
        <dbReference type="Pfam" id="PF11790"/>
    </source>
</evidence>
<dbReference type="GO" id="GO:0016787">
    <property type="term" value="F:hydrolase activity"/>
    <property type="evidence" value="ECO:0007669"/>
    <property type="project" value="UniProtKB-KW"/>
</dbReference>
<dbReference type="PANTHER" id="PTHR34154">
    <property type="entry name" value="ALKALI-SENSITIVE LINKAGE PROTEIN 1"/>
    <property type="match status" value="1"/>
</dbReference>